<gene>
    <name evidence="2" type="primary">thiT</name>
    <name evidence="2" type="ORF">ACFOZY_06885</name>
</gene>
<dbReference type="NCBIfam" id="TIGR02357">
    <property type="entry name" value="ECF_ThiT_YuaJ"/>
    <property type="match status" value="1"/>
</dbReference>
<feature type="transmembrane region" description="Helical" evidence="1">
    <location>
        <begin position="32"/>
        <end position="48"/>
    </location>
</feature>
<feature type="transmembrane region" description="Helical" evidence="1">
    <location>
        <begin position="166"/>
        <end position="189"/>
    </location>
</feature>
<comment type="caution">
    <text evidence="2">The sequence shown here is derived from an EMBL/GenBank/DDBJ whole genome shotgun (WGS) entry which is preliminary data.</text>
</comment>
<dbReference type="Proteomes" id="UP001595817">
    <property type="component" value="Unassembled WGS sequence"/>
</dbReference>
<evidence type="ECO:0000256" key="1">
    <source>
        <dbReference type="SAM" id="Phobius"/>
    </source>
</evidence>
<protein>
    <submittedName>
        <fullName evidence="2">Energy-coupled thiamine transporter ThiT</fullName>
    </submittedName>
</protein>
<keyword evidence="1" id="KW-0472">Membrane</keyword>
<proteinExistence type="predicted"/>
<dbReference type="EMBL" id="JBHSEC010000007">
    <property type="protein sequence ID" value="MFC4410164.1"/>
    <property type="molecule type" value="Genomic_DNA"/>
</dbReference>
<evidence type="ECO:0000313" key="3">
    <source>
        <dbReference type="Proteomes" id="UP001595817"/>
    </source>
</evidence>
<sequence length="193" mass="21370">MRNKRLVMLMEIAIFGALGFVLDRLLVFEMPQGGSITLVMLPILLMAFRRGVWAGVLTGFIVGLLQLITGNFYAAPLSFGFVILQVGLDYVIAFIVIGFAGLFRNRFLQAKDLDHKKGMVIAVVSGAFVGSFLRYIVHVITGIFFFGEFAGEQNVVLYSLIYNSTYMIPVFLLGAIVCSILFMTAPRLLQPNN</sequence>
<dbReference type="InterPro" id="IPR012651">
    <property type="entry name" value="Thia_Transptr_ThiT"/>
</dbReference>
<keyword evidence="3" id="KW-1185">Reference proteome</keyword>
<feature type="transmembrane region" description="Helical" evidence="1">
    <location>
        <begin position="7"/>
        <end position="26"/>
    </location>
</feature>
<dbReference type="Pfam" id="PF09515">
    <property type="entry name" value="Thia_YuaJ"/>
    <property type="match status" value="1"/>
</dbReference>
<feature type="transmembrane region" description="Helical" evidence="1">
    <location>
        <begin position="79"/>
        <end position="100"/>
    </location>
</feature>
<name>A0ABV8X4U6_9LACT</name>
<organism evidence="2 3">
    <name type="scientific">Chungangia koreensis</name>
    <dbReference type="NCBI Taxonomy" id="752657"/>
    <lineage>
        <taxon>Bacteria</taxon>
        <taxon>Bacillati</taxon>
        <taxon>Bacillota</taxon>
        <taxon>Bacilli</taxon>
        <taxon>Lactobacillales</taxon>
        <taxon>Chungangia</taxon>
    </lineage>
</organism>
<dbReference type="Gene3D" id="1.10.1760.20">
    <property type="match status" value="1"/>
</dbReference>
<dbReference type="RefSeq" id="WP_378153697.1">
    <property type="nucleotide sequence ID" value="NZ_JBHSEC010000007.1"/>
</dbReference>
<reference evidence="3" key="1">
    <citation type="journal article" date="2019" name="Int. J. Syst. Evol. Microbiol.">
        <title>The Global Catalogue of Microorganisms (GCM) 10K type strain sequencing project: providing services to taxonomists for standard genome sequencing and annotation.</title>
        <authorList>
            <consortium name="The Broad Institute Genomics Platform"/>
            <consortium name="The Broad Institute Genome Sequencing Center for Infectious Disease"/>
            <person name="Wu L."/>
            <person name="Ma J."/>
        </authorList>
    </citation>
    <scope>NUCLEOTIDE SEQUENCE [LARGE SCALE GENOMIC DNA]</scope>
    <source>
        <strain evidence="3">CCUG 59778</strain>
    </source>
</reference>
<feature type="transmembrane region" description="Helical" evidence="1">
    <location>
        <begin position="55"/>
        <end position="73"/>
    </location>
</feature>
<accession>A0ABV8X4U6</accession>
<evidence type="ECO:0000313" key="2">
    <source>
        <dbReference type="EMBL" id="MFC4410164.1"/>
    </source>
</evidence>
<feature type="transmembrane region" description="Helical" evidence="1">
    <location>
        <begin position="120"/>
        <end position="146"/>
    </location>
</feature>
<keyword evidence="1" id="KW-0812">Transmembrane</keyword>
<keyword evidence="1" id="KW-1133">Transmembrane helix</keyword>